<feature type="domain" description="DDE-1" evidence="1">
    <location>
        <begin position="4"/>
        <end position="78"/>
    </location>
</feature>
<feature type="non-terminal residue" evidence="2">
    <location>
        <position position="1"/>
    </location>
</feature>
<protein>
    <submittedName>
        <fullName evidence="2">25643_t:CDS:1</fullName>
    </submittedName>
</protein>
<evidence type="ECO:0000313" key="3">
    <source>
        <dbReference type="Proteomes" id="UP000789901"/>
    </source>
</evidence>
<sequence length="80" mass="9072">LEQLILALCTNADDTDKKKIFIIGVNSNRLGVKYDASKKAWMTTILFQKWLKEFDLKIASHKIILLLDGAKVHSTTNLNL</sequence>
<dbReference type="Proteomes" id="UP000789901">
    <property type="component" value="Unassembled WGS sequence"/>
</dbReference>
<dbReference type="Pfam" id="PF03184">
    <property type="entry name" value="DDE_1"/>
    <property type="match status" value="1"/>
</dbReference>
<accession>A0ABN7XJ00</accession>
<organism evidence="2 3">
    <name type="scientific">Gigaspora margarita</name>
    <dbReference type="NCBI Taxonomy" id="4874"/>
    <lineage>
        <taxon>Eukaryota</taxon>
        <taxon>Fungi</taxon>
        <taxon>Fungi incertae sedis</taxon>
        <taxon>Mucoromycota</taxon>
        <taxon>Glomeromycotina</taxon>
        <taxon>Glomeromycetes</taxon>
        <taxon>Diversisporales</taxon>
        <taxon>Gigasporaceae</taxon>
        <taxon>Gigaspora</taxon>
    </lineage>
</organism>
<keyword evidence="3" id="KW-1185">Reference proteome</keyword>
<evidence type="ECO:0000313" key="2">
    <source>
        <dbReference type="EMBL" id="CAG8855172.1"/>
    </source>
</evidence>
<dbReference type="InterPro" id="IPR004875">
    <property type="entry name" value="DDE_SF_endonuclease_dom"/>
</dbReference>
<dbReference type="EMBL" id="CAJVQB010146593">
    <property type="protein sequence ID" value="CAG8855172.1"/>
    <property type="molecule type" value="Genomic_DNA"/>
</dbReference>
<feature type="non-terminal residue" evidence="2">
    <location>
        <position position="80"/>
    </location>
</feature>
<proteinExistence type="predicted"/>
<evidence type="ECO:0000259" key="1">
    <source>
        <dbReference type="Pfam" id="PF03184"/>
    </source>
</evidence>
<gene>
    <name evidence="2" type="ORF">GMARGA_LOCUS43993</name>
</gene>
<comment type="caution">
    <text evidence="2">The sequence shown here is derived from an EMBL/GenBank/DDBJ whole genome shotgun (WGS) entry which is preliminary data.</text>
</comment>
<reference evidence="2 3" key="1">
    <citation type="submission" date="2021-06" db="EMBL/GenBank/DDBJ databases">
        <authorList>
            <person name="Kallberg Y."/>
            <person name="Tangrot J."/>
            <person name="Rosling A."/>
        </authorList>
    </citation>
    <scope>NUCLEOTIDE SEQUENCE [LARGE SCALE GENOMIC DNA]</scope>
    <source>
        <strain evidence="2 3">120-4 pot B 10/14</strain>
    </source>
</reference>
<name>A0ABN7XJ00_GIGMA</name>